<comment type="function">
    <text evidence="8">Component of the cytochrome c oxidase, the last enzyme in the mitochondrial electron transport chain which drives oxidative phosphorylation. The respiratory chain contains 3 multisubunit complexes succinate dehydrogenase (complex II, CII), ubiquinol-cytochrome c oxidoreductase (cytochrome b-c1 complex, complex III, CIII) and cytochrome c oxidase (complex IV, CIV), that cooperate to transfer electrons derived from NADH and succinate to molecular oxygen, creating an electrochemical gradient over the inner membrane that drives transmembrane transport and the ATP synthase. Cytochrome c oxidase is the component of the respiratory chain that catalyzes the reduction of oxygen to water. Electrons originating from reduced cytochrome c in the intermembrane space (IMS) are transferred via the dinuclear copper A center (CU(A)) of subunit 2 and heme A of subunit 1 to the active site in subunit 1, a binuclear center (BNC) formed by heme A3 and copper B (CU(B)). The BNC reduces molecular oxygen to 2 water molecules using 4 electrons from cytochrome c in the IMS and 4 protons from the mitochondrial matrix.</text>
</comment>
<evidence type="ECO:0000256" key="3">
    <source>
        <dbReference type="ARBA" id="ARBA00015944"/>
    </source>
</evidence>
<keyword evidence="5" id="KW-1278">Translocase</keyword>
<reference evidence="11" key="1">
    <citation type="journal article" date="2022" name="Water Biol Secur">
        <title>Evolutionary rates of mitochondrial sequences and gene orders in Spirurina (Nematoda) are episodic but synchronised.</title>
        <authorList>
            <person name="Zou H."/>
            <person name="Lei H.-P."/>
            <person name="Chen R."/>
            <person name="Chen F.-L."/>
            <person name="Li W.-X."/>
            <person name="Li M."/>
            <person name="Zhang D."/>
            <person name="Jakovlic I."/>
            <person name="Wang G.-T."/>
        </authorList>
    </citation>
    <scope>NUCLEOTIDE SEQUENCE</scope>
</reference>
<dbReference type="GO" id="GO:0005739">
    <property type="term" value="C:mitochondrion"/>
    <property type="evidence" value="ECO:0007669"/>
    <property type="project" value="TreeGrafter"/>
</dbReference>
<dbReference type="RefSeq" id="YP_010618321.1">
    <property type="nucleotide sequence ID" value="NC_070136.1"/>
</dbReference>
<comment type="subcellular location">
    <subcellularLocation>
        <location evidence="1">Membrane</location>
        <topology evidence="1">Multi-pass membrane protein</topology>
    </subcellularLocation>
</comment>
<dbReference type="GO" id="GO:0004129">
    <property type="term" value="F:cytochrome-c oxidase activity"/>
    <property type="evidence" value="ECO:0007669"/>
    <property type="project" value="InterPro"/>
</dbReference>
<dbReference type="PROSITE" id="PS50253">
    <property type="entry name" value="COX3"/>
    <property type="match status" value="1"/>
</dbReference>
<dbReference type="InterPro" id="IPR013833">
    <property type="entry name" value="Cyt_c_oxidase_su3_a-hlx"/>
</dbReference>
<gene>
    <name evidence="11" type="primary">cox3</name>
</gene>
<evidence type="ECO:0000259" key="10">
    <source>
        <dbReference type="PROSITE" id="PS50253"/>
    </source>
</evidence>
<evidence type="ECO:0000256" key="8">
    <source>
        <dbReference type="RuleBase" id="RU003375"/>
    </source>
</evidence>
<reference evidence="11" key="2">
    <citation type="submission" date="2022-01" db="EMBL/GenBank/DDBJ databases">
        <authorList>
            <person name="Peng L.-H."/>
            <person name="Chen R."/>
            <person name="Chen F.-L."/>
            <person name="Li W.-X."/>
            <person name="Li M."/>
            <person name="Zhang D."/>
            <person name="Ivan J."/>
            <person name="Wang G.-T."/>
        </authorList>
    </citation>
    <scope>NUCLEOTIDE SEQUENCE</scope>
</reference>
<organism evidence="11">
    <name type="scientific">Clavinema parasiluri</name>
    <dbReference type="NCBI Taxonomy" id="332280"/>
    <lineage>
        <taxon>Eukaryota</taxon>
        <taxon>Metazoa</taxon>
        <taxon>Ecdysozoa</taxon>
        <taxon>Nematoda</taxon>
        <taxon>Chromadorea</taxon>
        <taxon>Rhabditida</taxon>
        <taxon>Spirurina</taxon>
        <taxon>Dracunculoidea</taxon>
        <taxon>Philometridae</taxon>
        <taxon>Clavinema</taxon>
    </lineage>
</organism>
<dbReference type="Pfam" id="PF00510">
    <property type="entry name" value="COX3"/>
    <property type="match status" value="1"/>
</dbReference>
<feature type="transmembrane region" description="Helical" evidence="9">
    <location>
        <begin position="76"/>
        <end position="99"/>
    </location>
</feature>
<feature type="transmembrane region" description="Helical" evidence="9">
    <location>
        <begin position="235"/>
        <end position="254"/>
    </location>
</feature>
<feature type="transmembrane region" description="Helical" evidence="9">
    <location>
        <begin position="119"/>
        <end position="141"/>
    </location>
</feature>
<keyword evidence="6 9" id="KW-1133">Transmembrane helix</keyword>
<keyword evidence="4 8" id="KW-0812">Transmembrane</keyword>
<evidence type="ECO:0000256" key="5">
    <source>
        <dbReference type="ARBA" id="ARBA00022967"/>
    </source>
</evidence>
<evidence type="ECO:0000256" key="9">
    <source>
        <dbReference type="SAM" id="Phobius"/>
    </source>
</evidence>
<dbReference type="InterPro" id="IPR035973">
    <property type="entry name" value="Cyt_c_oxidase_su3-like_sf"/>
</dbReference>
<dbReference type="PANTHER" id="PTHR11403:SF7">
    <property type="entry name" value="CYTOCHROME C OXIDASE SUBUNIT 3"/>
    <property type="match status" value="1"/>
</dbReference>
<feature type="transmembrane region" description="Helical" evidence="9">
    <location>
        <begin position="191"/>
        <end position="215"/>
    </location>
</feature>
<dbReference type="Gene3D" id="1.20.120.80">
    <property type="entry name" value="Cytochrome c oxidase, subunit III, four-helix bundle"/>
    <property type="match status" value="1"/>
</dbReference>
<sequence>MVYHNYHLLSFSYYPLGVFFVLLGLFSSMVVWMKYGLMCGLVFSVLGLLYVVFVWNKDIYMEGLSGYHNFYVMTGFKYGLVLFVFSELMFFFGIFWVFFDSSLVGGGELVLLCCSEGLVLVDPVGVPLLNTVILLSSAVMVTKCHSGILGGKGSVFSLFMTCVLGLAFLFVQFKEYSDCSFSISDGIYGSIFYLSTGFHGAHVMFGTVFLLLNLYRMLCSHFNSDHHLSLEFSIIYWHFVDVVWLFLFVFVYWWSY</sequence>
<dbReference type="Gene3D" id="1.10.287.70">
    <property type="match status" value="1"/>
</dbReference>
<name>A0A9F2HGY2_9BILA</name>
<dbReference type="InterPro" id="IPR033945">
    <property type="entry name" value="Cyt_c_oxase_su3_dom"/>
</dbReference>
<evidence type="ECO:0000313" key="11">
    <source>
        <dbReference type="EMBL" id="WAX01699.1"/>
    </source>
</evidence>
<dbReference type="InterPro" id="IPR000298">
    <property type="entry name" value="Cyt_c_oxidase-like_su3"/>
</dbReference>
<evidence type="ECO:0000256" key="6">
    <source>
        <dbReference type="ARBA" id="ARBA00022989"/>
    </source>
</evidence>
<dbReference type="SUPFAM" id="SSF81452">
    <property type="entry name" value="Cytochrome c oxidase subunit III-like"/>
    <property type="match status" value="1"/>
</dbReference>
<keyword evidence="7 9" id="KW-0472">Membrane</keyword>
<dbReference type="InterPro" id="IPR024791">
    <property type="entry name" value="Cyt_c/ubiquinol_Oxase_su3"/>
</dbReference>
<dbReference type="AlphaFoldDB" id="A0A9F2HGY2"/>
<protein>
    <recommendedName>
        <fullName evidence="3 8">Cytochrome c oxidase subunit 3</fullName>
    </recommendedName>
</protein>
<keyword evidence="8 11" id="KW-0496">Mitochondrion</keyword>
<evidence type="ECO:0000256" key="4">
    <source>
        <dbReference type="ARBA" id="ARBA00022692"/>
    </source>
</evidence>
<comment type="similarity">
    <text evidence="2 8">Belongs to the cytochrome c oxidase subunit 3 family.</text>
</comment>
<dbReference type="GO" id="GO:0006123">
    <property type="term" value="P:mitochondrial electron transport, cytochrome c to oxygen"/>
    <property type="evidence" value="ECO:0007669"/>
    <property type="project" value="TreeGrafter"/>
</dbReference>
<feature type="transmembrane region" description="Helical" evidence="9">
    <location>
        <begin position="153"/>
        <end position="171"/>
    </location>
</feature>
<dbReference type="CDD" id="cd01665">
    <property type="entry name" value="Cyt_c_Oxidase_III"/>
    <property type="match status" value="1"/>
</dbReference>
<dbReference type="PANTHER" id="PTHR11403">
    <property type="entry name" value="CYTOCHROME C OXIDASE SUBUNIT III"/>
    <property type="match status" value="1"/>
</dbReference>
<feature type="domain" description="Heme-copper oxidase subunit III family profile" evidence="10">
    <location>
        <begin position="2"/>
        <end position="256"/>
    </location>
</feature>
<dbReference type="EMBL" id="OM469014">
    <property type="protein sequence ID" value="WAX01699.1"/>
    <property type="molecule type" value="Genomic_DNA"/>
</dbReference>
<evidence type="ECO:0000256" key="1">
    <source>
        <dbReference type="ARBA" id="ARBA00004141"/>
    </source>
</evidence>
<feature type="transmembrane region" description="Helical" evidence="9">
    <location>
        <begin position="12"/>
        <end position="29"/>
    </location>
</feature>
<accession>A0A9F2HGY2</accession>
<proteinExistence type="inferred from homology"/>
<feature type="transmembrane region" description="Helical" evidence="9">
    <location>
        <begin position="35"/>
        <end position="55"/>
    </location>
</feature>
<dbReference type="GeneID" id="77660015"/>
<evidence type="ECO:0000256" key="2">
    <source>
        <dbReference type="ARBA" id="ARBA00010581"/>
    </source>
</evidence>
<evidence type="ECO:0000256" key="7">
    <source>
        <dbReference type="ARBA" id="ARBA00023136"/>
    </source>
</evidence>
<geneLocation type="mitochondrion" evidence="11"/>
<dbReference type="GO" id="GO:0016020">
    <property type="term" value="C:membrane"/>
    <property type="evidence" value="ECO:0007669"/>
    <property type="project" value="UniProtKB-SubCell"/>
</dbReference>